<sequence>VRAVADLNPVAQFAQTSENIELLLDEVRPYLMADGGNVALHEIDRNVVRAIRMLDVAGNNINDMEGLTWRVRSL</sequence>
<dbReference type="InterPro" id="IPR034904">
    <property type="entry name" value="FSCA_dom_sf"/>
</dbReference>
<proteinExistence type="inferred from homology"/>
<dbReference type="GO" id="GO:0005198">
    <property type="term" value="F:structural molecule activity"/>
    <property type="evidence" value="ECO:0007669"/>
    <property type="project" value="UniProtKB-ARBA"/>
</dbReference>
<gene>
    <name evidence="3" type="ORF">EJB05_28422</name>
</gene>
<reference evidence="3 4" key="1">
    <citation type="journal article" date="2019" name="Sci. Rep.">
        <title>A high-quality genome of Eragrostis curvula grass provides insights into Poaceae evolution and supports new strategies to enhance forage quality.</title>
        <authorList>
            <person name="Carballo J."/>
            <person name="Santos B.A.C.M."/>
            <person name="Zappacosta D."/>
            <person name="Garbus I."/>
            <person name="Selva J.P."/>
            <person name="Gallo C.A."/>
            <person name="Diaz A."/>
            <person name="Albertini E."/>
            <person name="Caccamo M."/>
            <person name="Echenique V."/>
        </authorList>
    </citation>
    <scope>NUCLEOTIDE SEQUENCE [LARGE SCALE GENOMIC DNA]</scope>
    <source>
        <strain evidence="4">cv. Victoria</strain>
        <tissue evidence="3">Leaf</tissue>
    </source>
</reference>
<evidence type="ECO:0000313" key="4">
    <source>
        <dbReference type="Proteomes" id="UP000324897"/>
    </source>
</evidence>
<evidence type="ECO:0000256" key="1">
    <source>
        <dbReference type="ARBA" id="ARBA00006420"/>
    </source>
</evidence>
<dbReference type="GO" id="GO:0016226">
    <property type="term" value="P:iron-sulfur cluster assembly"/>
    <property type="evidence" value="ECO:0007669"/>
    <property type="project" value="InterPro"/>
</dbReference>
<dbReference type="SUPFAM" id="SSF117916">
    <property type="entry name" value="Fe-S cluster assembly (FSCA) domain-like"/>
    <property type="match status" value="1"/>
</dbReference>
<comment type="similarity">
    <text evidence="1">Belongs to the NifU family.</text>
</comment>
<dbReference type="EMBL" id="RWGY01000013">
    <property type="protein sequence ID" value="TVU25903.1"/>
    <property type="molecule type" value="Genomic_DNA"/>
</dbReference>
<protein>
    <recommendedName>
        <fullName evidence="2">NIF system FeS cluster assembly NifU C-terminal domain-containing protein</fullName>
    </recommendedName>
</protein>
<evidence type="ECO:0000313" key="3">
    <source>
        <dbReference type="EMBL" id="TVU25903.1"/>
    </source>
</evidence>
<name>A0A5J9UQ81_9POAL</name>
<dbReference type="GO" id="GO:0051536">
    <property type="term" value="F:iron-sulfur cluster binding"/>
    <property type="evidence" value="ECO:0007669"/>
    <property type="project" value="InterPro"/>
</dbReference>
<dbReference type="OrthoDB" id="565552at2759"/>
<dbReference type="Proteomes" id="UP000324897">
    <property type="component" value="Chromosome 2"/>
</dbReference>
<keyword evidence="4" id="KW-1185">Reference proteome</keyword>
<dbReference type="Pfam" id="PF01106">
    <property type="entry name" value="NifU"/>
    <property type="match status" value="1"/>
</dbReference>
<comment type="caution">
    <text evidence="3">The sequence shown here is derived from an EMBL/GenBank/DDBJ whole genome shotgun (WGS) entry which is preliminary data.</text>
</comment>
<evidence type="ECO:0000259" key="2">
    <source>
        <dbReference type="Pfam" id="PF01106"/>
    </source>
</evidence>
<dbReference type="Gramene" id="TVU25903">
    <property type="protein sequence ID" value="TVU25903"/>
    <property type="gene ID" value="EJB05_28422"/>
</dbReference>
<dbReference type="AlphaFoldDB" id="A0A5J9UQ81"/>
<accession>A0A5J9UQ81</accession>
<dbReference type="Gene3D" id="3.30.300.130">
    <property type="entry name" value="Fe-S cluster assembly (FSCA)"/>
    <property type="match status" value="1"/>
</dbReference>
<dbReference type="GO" id="GO:0005506">
    <property type="term" value="F:iron ion binding"/>
    <property type="evidence" value="ECO:0007669"/>
    <property type="project" value="InterPro"/>
</dbReference>
<organism evidence="3 4">
    <name type="scientific">Eragrostis curvula</name>
    <name type="common">weeping love grass</name>
    <dbReference type="NCBI Taxonomy" id="38414"/>
    <lineage>
        <taxon>Eukaryota</taxon>
        <taxon>Viridiplantae</taxon>
        <taxon>Streptophyta</taxon>
        <taxon>Embryophyta</taxon>
        <taxon>Tracheophyta</taxon>
        <taxon>Spermatophyta</taxon>
        <taxon>Magnoliopsida</taxon>
        <taxon>Liliopsida</taxon>
        <taxon>Poales</taxon>
        <taxon>Poaceae</taxon>
        <taxon>PACMAD clade</taxon>
        <taxon>Chloridoideae</taxon>
        <taxon>Eragrostideae</taxon>
        <taxon>Eragrostidinae</taxon>
        <taxon>Eragrostis</taxon>
    </lineage>
</organism>
<feature type="domain" description="NIF system FeS cluster assembly NifU C-terminal" evidence="2">
    <location>
        <begin position="20"/>
        <end position="49"/>
    </location>
</feature>
<dbReference type="InterPro" id="IPR001075">
    <property type="entry name" value="NIF_FeS_clus_asmbl_NifU_C"/>
</dbReference>
<feature type="non-terminal residue" evidence="3">
    <location>
        <position position="1"/>
    </location>
</feature>